<proteinExistence type="predicted"/>
<dbReference type="EMBL" id="KQ978238">
    <property type="protein sequence ID" value="KYM96056.1"/>
    <property type="molecule type" value="Genomic_DNA"/>
</dbReference>
<protein>
    <recommendedName>
        <fullName evidence="3">DUF4218 domain-containing protein</fullName>
    </recommendedName>
</protein>
<sequence>MLAINVENEISEIYNDTCSVNNSSSDSITSIELSFQDRLASCIIENNFSHVEGNNLLSLLRTHPCFHNLPKDVRTLLKTPRNKVVVSKMEPGEYIHFDLEIGICNVLSHFPIKSLPSQLNIDFNTDGCYLDRSGSIHIWPIQCRIVNVKHTKPIVVGIYKGISKPNDPNLFFEKFIADIKRIMSNGGVSYNDNKFPIYLRSFIADAPARAFILNHRSHTSNKPCSKCKISGIRHEGRYVFRGVNHTLRTDEEYVACLNDDHHKNGNSPLSMLPIGMVSQIPFEYMHLVCLGVMKKLLSAWVFGKYSRFSKLSARAITCISKRLEILKDYCPSDFARRPRSLDVCMKYKATEFRQFLLYTGPVVTYGIVRQEVYIHFLMLHAAVRILTYASPSEAYLNFAAHALKKFVIKSENLYGSTFNSYNVHGLIHLTNDVRRLGPLDSFSAFPYENNMTLFRKLCRKPGLPLQQIFNRMAEIEAHQEVIDHCNIDSSVNVLIEHNAGPLPHNITFNPRQYRKINFNGILLTSDTRDNCCILHDGSICIVTNIFMANGSYYLVVKNFLQIHDF</sequence>
<dbReference type="PANTHER" id="PTHR33053:SF24">
    <property type="entry name" value="TRANSPOSASE DOMAIN-CONTAINING PROTEIN"/>
    <property type="match status" value="1"/>
</dbReference>
<organism evidence="1 2">
    <name type="scientific">Cyphomyrmex costatus</name>
    <dbReference type="NCBI Taxonomy" id="456900"/>
    <lineage>
        <taxon>Eukaryota</taxon>
        <taxon>Metazoa</taxon>
        <taxon>Ecdysozoa</taxon>
        <taxon>Arthropoda</taxon>
        <taxon>Hexapoda</taxon>
        <taxon>Insecta</taxon>
        <taxon>Pterygota</taxon>
        <taxon>Neoptera</taxon>
        <taxon>Endopterygota</taxon>
        <taxon>Hymenoptera</taxon>
        <taxon>Apocrita</taxon>
        <taxon>Aculeata</taxon>
        <taxon>Formicoidea</taxon>
        <taxon>Formicidae</taxon>
        <taxon>Myrmicinae</taxon>
        <taxon>Cyphomyrmex</taxon>
    </lineage>
</organism>
<dbReference type="STRING" id="456900.A0A151IA64"/>
<evidence type="ECO:0000313" key="1">
    <source>
        <dbReference type="EMBL" id="KYM96056.1"/>
    </source>
</evidence>
<name>A0A151IA64_9HYME</name>
<evidence type="ECO:0008006" key="3">
    <source>
        <dbReference type="Google" id="ProtNLM"/>
    </source>
</evidence>
<gene>
    <name evidence="1" type="ORF">ALC62_13289</name>
</gene>
<dbReference type="Proteomes" id="UP000078542">
    <property type="component" value="Unassembled WGS sequence"/>
</dbReference>
<reference evidence="1 2" key="1">
    <citation type="submission" date="2016-03" db="EMBL/GenBank/DDBJ databases">
        <title>Cyphomyrmex costatus WGS genome.</title>
        <authorList>
            <person name="Nygaard S."/>
            <person name="Hu H."/>
            <person name="Boomsma J."/>
            <person name="Zhang G."/>
        </authorList>
    </citation>
    <scope>NUCLEOTIDE SEQUENCE [LARGE SCALE GENOMIC DNA]</scope>
    <source>
        <strain evidence="1">MS0001</strain>
        <tissue evidence="1">Whole body</tissue>
    </source>
</reference>
<keyword evidence="2" id="KW-1185">Reference proteome</keyword>
<evidence type="ECO:0000313" key="2">
    <source>
        <dbReference type="Proteomes" id="UP000078542"/>
    </source>
</evidence>
<dbReference type="PANTHER" id="PTHR33053">
    <property type="entry name" value="PROTEIN, PUTATIVE-RELATED"/>
    <property type="match status" value="1"/>
</dbReference>
<accession>A0A151IA64</accession>
<dbReference type="AlphaFoldDB" id="A0A151IA64"/>